<dbReference type="Pfam" id="PF11575">
    <property type="entry name" value="FhuF_C"/>
    <property type="match status" value="1"/>
</dbReference>
<gene>
    <name evidence="2" type="ORF">DFP81_105223</name>
</gene>
<proteinExistence type="predicted"/>
<comment type="caution">
    <text evidence="2">The sequence shown here is derived from an EMBL/GenBank/DDBJ whole genome shotgun (WGS) entry which is preliminary data.</text>
</comment>
<dbReference type="InterPro" id="IPR023998">
    <property type="entry name" value="FCR-like"/>
</dbReference>
<dbReference type="AlphaFoldDB" id="A0A3E0DMG8"/>
<dbReference type="InterPro" id="IPR024726">
    <property type="entry name" value="FhuF_C"/>
</dbReference>
<protein>
    <submittedName>
        <fullName evidence="2">Siderophore ferric iron reductase</fullName>
    </submittedName>
</protein>
<dbReference type="GO" id="GO:0051537">
    <property type="term" value="F:2 iron, 2 sulfur cluster binding"/>
    <property type="evidence" value="ECO:0007669"/>
    <property type="project" value="InterPro"/>
</dbReference>
<evidence type="ECO:0000313" key="3">
    <source>
        <dbReference type="Proteomes" id="UP000256542"/>
    </source>
</evidence>
<evidence type="ECO:0000259" key="1">
    <source>
        <dbReference type="Pfam" id="PF11575"/>
    </source>
</evidence>
<organism evidence="2 3">
    <name type="scientific">Marinomonas pollencensis</name>
    <dbReference type="NCBI Taxonomy" id="491954"/>
    <lineage>
        <taxon>Bacteria</taxon>
        <taxon>Pseudomonadati</taxon>
        <taxon>Pseudomonadota</taxon>
        <taxon>Gammaproteobacteria</taxon>
        <taxon>Oceanospirillales</taxon>
        <taxon>Oceanospirillaceae</taxon>
        <taxon>Marinomonas</taxon>
    </lineage>
</organism>
<dbReference type="NCBIfam" id="TIGR03950">
    <property type="entry name" value="sidero_Fe_reduc"/>
    <property type="match status" value="1"/>
</dbReference>
<feature type="domain" description="Ferric siderophore reductase C-terminal" evidence="1">
    <location>
        <begin position="233"/>
        <end position="253"/>
    </location>
</feature>
<dbReference type="OrthoDB" id="7942745at2"/>
<dbReference type="RefSeq" id="WP_115897536.1">
    <property type="nucleotide sequence ID" value="NZ_QUNG01000005.1"/>
</dbReference>
<accession>A0A3E0DMG8</accession>
<dbReference type="EMBL" id="QUNG01000005">
    <property type="protein sequence ID" value="REG83857.1"/>
    <property type="molecule type" value="Genomic_DNA"/>
</dbReference>
<name>A0A3E0DMG8_9GAMM</name>
<dbReference type="Proteomes" id="UP000256542">
    <property type="component" value="Unassembled WGS sequence"/>
</dbReference>
<keyword evidence="3" id="KW-1185">Reference proteome</keyword>
<reference evidence="2 3" key="1">
    <citation type="submission" date="2018-08" db="EMBL/GenBank/DDBJ databases">
        <title>Genomic Encyclopedia of Type Strains, Phase III (KMG-III): the genomes of soil and plant-associated and newly described type strains.</title>
        <authorList>
            <person name="Whitman W."/>
        </authorList>
    </citation>
    <scope>NUCLEOTIDE SEQUENCE [LARGE SCALE GENOMIC DNA]</scope>
    <source>
        <strain evidence="2 3">CECT 7375</strain>
    </source>
</reference>
<sequence>MSFNSVSMERQFTQKEGRPYQENPLDLLVHTAVSFIPILEGDILFTPEDNAILSLSAGEPEKSLTILHSTLKQAHPEAGAPYWRVRCWGLVCWQPLYLALICVYQLKSVPLNLQHLVQRQQNTMVAGYQLAPGQWQTGAQGDLIQMVCQSLSIMFKTLQDAHLALFGGKPVLYQTLLADQLLASLLVAGKLLPECDEAAMTTDFRHWAEALKLPLTPLKGLQVSADQTTQFVRQSCCLHFRRDDGALCSDCPRQKTKNHKKVN</sequence>
<evidence type="ECO:0000313" key="2">
    <source>
        <dbReference type="EMBL" id="REG83857.1"/>
    </source>
</evidence>